<evidence type="ECO:0000256" key="11">
    <source>
        <dbReference type="ARBA" id="ARBA00041373"/>
    </source>
</evidence>
<sequence>MALRVGDVAPEFKLKDSFEKDVSLKDFKGKRIILYFYPKDNTPGCTKEACNFKENWDLLKQNNFVVIGISKDSSASHLKFIEKFDLPFVLLTDPEPFKVSSDYDSYGLKKFMGKEYMGMMRNTFLIDADGKVEKIYLKVKAAIMADHIISDLGLR</sequence>
<keyword evidence="4" id="KW-0575">Peroxidase</keyword>
<accession>A2BU37</accession>
<evidence type="ECO:0000256" key="4">
    <source>
        <dbReference type="ARBA" id="ARBA00022559"/>
    </source>
</evidence>
<dbReference type="FunFam" id="3.40.30.10:FF:000007">
    <property type="entry name" value="Thioredoxin-dependent thiol peroxidase"/>
    <property type="match status" value="1"/>
</dbReference>
<evidence type="ECO:0000259" key="14">
    <source>
        <dbReference type="PROSITE" id="PS51352"/>
    </source>
</evidence>
<dbReference type="Pfam" id="PF00578">
    <property type="entry name" value="AhpC-TSA"/>
    <property type="match status" value="1"/>
</dbReference>
<dbReference type="NCBIfam" id="NF006960">
    <property type="entry name" value="PRK09437.1"/>
    <property type="match status" value="1"/>
</dbReference>
<proteinExistence type="inferred from homology"/>
<evidence type="ECO:0000256" key="12">
    <source>
        <dbReference type="ARBA" id="ARBA00049091"/>
    </source>
</evidence>
<evidence type="ECO:0000313" key="16">
    <source>
        <dbReference type="Proteomes" id="UP000001589"/>
    </source>
</evidence>
<evidence type="ECO:0000256" key="7">
    <source>
        <dbReference type="ARBA" id="ARBA00023157"/>
    </source>
</evidence>
<dbReference type="InterPro" id="IPR036249">
    <property type="entry name" value="Thioredoxin-like_sf"/>
</dbReference>
<feature type="active site" description="Cysteine sulfenic acid (-SOH) intermediate; for peroxidase activity" evidence="13">
    <location>
        <position position="45"/>
    </location>
</feature>
<dbReference type="OrthoDB" id="9801080at2"/>
<evidence type="ECO:0000256" key="1">
    <source>
        <dbReference type="ARBA" id="ARBA00003330"/>
    </source>
</evidence>
<evidence type="ECO:0000256" key="3">
    <source>
        <dbReference type="ARBA" id="ARBA00013017"/>
    </source>
</evidence>
<comment type="catalytic activity">
    <reaction evidence="12">
        <text>a hydroperoxide + [thioredoxin]-dithiol = an alcohol + [thioredoxin]-disulfide + H2O</text>
        <dbReference type="Rhea" id="RHEA:62620"/>
        <dbReference type="Rhea" id="RHEA-COMP:10698"/>
        <dbReference type="Rhea" id="RHEA-COMP:10700"/>
        <dbReference type="ChEBI" id="CHEBI:15377"/>
        <dbReference type="ChEBI" id="CHEBI:29950"/>
        <dbReference type="ChEBI" id="CHEBI:30879"/>
        <dbReference type="ChEBI" id="CHEBI:35924"/>
        <dbReference type="ChEBI" id="CHEBI:50058"/>
        <dbReference type="EC" id="1.11.1.24"/>
    </reaction>
</comment>
<dbReference type="KEGG" id="pmc:P9515_00891"/>
<feature type="domain" description="Thioredoxin" evidence="14">
    <location>
        <begin position="3"/>
        <end position="155"/>
    </location>
</feature>
<dbReference type="GeneID" id="60201992"/>
<reference evidence="15 16" key="1">
    <citation type="journal article" date="2007" name="PLoS Genet.">
        <title>Patterns and implications of gene gain and loss in the evolution of Prochlorococcus.</title>
        <authorList>
            <person name="Kettler G.C."/>
            <person name="Martiny A.C."/>
            <person name="Huang K."/>
            <person name="Zucker J."/>
            <person name="Coleman M.L."/>
            <person name="Rodrigue S."/>
            <person name="Chen F."/>
            <person name="Lapidus A."/>
            <person name="Ferriera S."/>
            <person name="Johnson J."/>
            <person name="Steglich C."/>
            <person name="Church G.M."/>
            <person name="Richardson P."/>
            <person name="Chisholm S.W."/>
        </authorList>
    </citation>
    <scope>NUCLEOTIDE SEQUENCE [LARGE SCALE GENOMIC DNA]</scope>
    <source>
        <strain evidence="15 16">MIT 9515</strain>
    </source>
</reference>
<dbReference type="GO" id="GO:0045454">
    <property type="term" value="P:cell redox homeostasis"/>
    <property type="evidence" value="ECO:0007669"/>
    <property type="project" value="TreeGrafter"/>
</dbReference>
<dbReference type="EC" id="1.11.1.24" evidence="3"/>
<dbReference type="RefSeq" id="WP_011819415.1">
    <property type="nucleotide sequence ID" value="NC_008817.1"/>
</dbReference>
<gene>
    <name evidence="15" type="ordered locus">P9515_00891</name>
</gene>
<evidence type="ECO:0000256" key="8">
    <source>
        <dbReference type="ARBA" id="ARBA00023284"/>
    </source>
</evidence>
<dbReference type="PANTHER" id="PTHR42801">
    <property type="entry name" value="THIOREDOXIN-DEPENDENT PEROXIDE REDUCTASE"/>
    <property type="match status" value="1"/>
</dbReference>
<evidence type="ECO:0000256" key="6">
    <source>
        <dbReference type="ARBA" id="ARBA00023002"/>
    </source>
</evidence>
<dbReference type="GO" id="GO:0034599">
    <property type="term" value="P:cellular response to oxidative stress"/>
    <property type="evidence" value="ECO:0007669"/>
    <property type="project" value="TreeGrafter"/>
</dbReference>
<dbReference type="Proteomes" id="UP000001589">
    <property type="component" value="Chromosome"/>
</dbReference>
<comment type="similarity">
    <text evidence="10">Belongs to the peroxiredoxin family. BCP/PrxQ subfamily.</text>
</comment>
<dbReference type="PIRSF" id="PIRSF000239">
    <property type="entry name" value="AHPC"/>
    <property type="match status" value="1"/>
</dbReference>
<evidence type="ECO:0000256" key="5">
    <source>
        <dbReference type="ARBA" id="ARBA00022862"/>
    </source>
</evidence>
<evidence type="ECO:0000256" key="9">
    <source>
        <dbReference type="ARBA" id="ARBA00032824"/>
    </source>
</evidence>
<dbReference type="HOGENOM" id="CLU_042529_14_2_3"/>
<dbReference type="PANTHER" id="PTHR42801:SF4">
    <property type="entry name" value="AHPC_TSA FAMILY PROTEIN"/>
    <property type="match status" value="1"/>
</dbReference>
<evidence type="ECO:0000256" key="10">
    <source>
        <dbReference type="ARBA" id="ARBA00038489"/>
    </source>
</evidence>
<keyword evidence="5" id="KW-0049">Antioxidant</keyword>
<protein>
    <recommendedName>
        <fullName evidence="3">thioredoxin-dependent peroxiredoxin</fullName>
        <ecNumber evidence="3">1.11.1.24</ecNumber>
    </recommendedName>
    <alternativeName>
        <fullName evidence="11">Bacterioferritin comigratory protein</fullName>
    </alternativeName>
    <alternativeName>
        <fullName evidence="9">Thioredoxin peroxidase</fullName>
    </alternativeName>
</protein>
<evidence type="ECO:0000313" key="15">
    <source>
        <dbReference type="EMBL" id="ABM71298.1"/>
    </source>
</evidence>
<dbReference type="EMBL" id="CP000552">
    <property type="protein sequence ID" value="ABM71298.1"/>
    <property type="molecule type" value="Genomic_DNA"/>
</dbReference>
<keyword evidence="8" id="KW-0676">Redox-active center</keyword>
<comment type="function">
    <text evidence="1">Thiol-specific peroxidase that catalyzes the reduction of hydrogen peroxide and organic hydroperoxides to water and alcohols, respectively. Plays a role in cell protection against oxidative stress by detoxifying peroxides and as sensor of hydrogen peroxide-mediated signaling events.</text>
</comment>
<dbReference type="InterPro" id="IPR050924">
    <property type="entry name" value="Peroxiredoxin_BCP/PrxQ"/>
</dbReference>
<dbReference type="STRING" id="167542.P9515_00891"/>
<organism evidence="15 16">
    <name type="scientific">Prochlorococcus marinus (strain MIT 9515)</name>
    <dbReference type="NCBI Taxonomy" id="167542"/>
    <lineage>
        <taxon>Bacteria</taxon>
        <taxon>Bacillati</taxon>
        <taxon>Cyanobacteriota</taxon>
        <taxon>Cyanophyceae</taxon>
        <taxon>Synechococcales</taxon>
        <taxon>Prochlorococcaceae</taxon>
        <taxon>Prochlorococcus</taxon>
    </lineage>
</organism>
<dbReference type="eggNOG" id="COG1225">
    <property type="taxonomic scope" value="Bacteria"/>
</dbReference>
<keyword evidence="6" id="KW-0560">Oxidoreductase</keyword>
<dbReference type="CDD" id="cd03017">
    <property type="entry name" value="PRX_BCP"/>
    <property type="match status" value="1"/>
</dbReference>
<dbReference type="InterPro" id="IPR013766">
    <property type="entry name" value="Thioredoxin_domain"/>
</dbReference>
<dbReference type="InterPro" id="IPR000866">
    <property type="entry name" value="AhpC/TSA"/>
</dbReference>
<dbReference type="PROSITE" id="PS51352">
    <property type="entry name" value="THIOREDOXIN_2"/>
    <property type="match status" value="1"/>
</dbReference>
<keyword evidence="7" id="KW-1015">Disulfide bond</keyword>
<dbReference type="GO" id="GO:0005737">
    <property type="term" value="C:cytoplasm"/>
    <property type="evidence" value="ECO:0007669"/>
    <property type="project" value="TreeGrafter"/>
</dbReference>
<dbReference type="SUPFAM" id="SSF52833">
    <property type="entry name" value="Thioredoxin-like"/>
    <property type="match status" value="1"/>
</dbReference>
<dbReference type="GO" id="GO:0008379">
    <property type="term" value="F:thioredoxin peroxidase activity"/>
    <property type="evidence" value="ECO:0007669"/>
    <property type="project" value="TreeGrafter"/>
</dbReference>
<dbReference type="InterPro" id="IPR024706">
    <property type="entry name" value="Peroxiredoxin_AhpC-typ"/>
</dbReference>
<name>A2BU37_PROM5</name>
<comment type="subunit">
    <text evidence="2">Monomer.</text>
</comment>
<evidence type="ECO:0000256" key="13">
    <source>
        <dbReference type="PIRSR" id="PIRSR000239-1"/>
    </source>
</evidence>
<dbReference type="AlphaFoldDB" id="A2BU37"/>
<evidence type="ECO:0000256" key="2">
    <source>
        <dbReference type="ARBA" id="ARBA00011245"/>
    </source>
</evidence>
<dbReference type="Gene3D" id="3.40.30.10">
    <property type="entry name" value="Glutaredoxin"/>
    <property type="match status" value="1"/>
</dbReference>